<accession>A0AC34GR20</accession>
<name>A0AC34GR20_9BILA</name>
<protein>
    <submittedName>
        <fullName evidence="2">BTB domain-containing protein</fullName>
    </submittedName>
</protein>
<proteinExistence type="predicted"/>
<evidence type="ECO:0000313" key="1">
    <source>
        <dbReference type="Proteomes" id="UP000887579"/>
    </source>
</evidence>
<sequence>MTFEVRTRSQASTRISSESRSPTPKRSRNEEEPKLEEENMIVENDSPKIINSLENTVDIPTDNTVRDIPLNNMVEDVVTITSEIPTSPEKVTVENSIEEPEANNNNSSECDPNLMPENDENDDADTNISFNFPSLVDPNDKKIDVQNSEEKRQTPEVIQLDDETSTASSPMSTGQQLPKLITLETDKESDFANRRRPPFRRPTSRRRKRQPKDVLVASDATVTQQQQLQSPLFNNGSIFPSSAQTNNNNNNNLFRKPLTPIWNMIRNFPKEISNEYAPFHAAMCQWKWEIIDEIQIPVILRDSQMLVAHSVAHIKLFSKFPTNVNSISQYLPSDVTLESLPMTESEAWMMNFINTIVGNYELGMQIFQNGDTLVELQAIELYYFFAKKHYLEDLLRIYDGAVPQEALTECKNIIGAILNLKKKILDDLKVSYSILGKVQTKLQKSRSKKLKNQIFRK</sequence>
<dbReference type="Proteomes" id="UP000887579">
    <property type="component" value="Unplaced"/>
</dbReference>
<evidence type="ECO:0000313" key="2">
    <source>
        <dbReference type="WBParaSite" id="ES5_v2.g7173.t1"/>
    </source>
</evidence>
<organism evidence="1 2">
    <name type="scientific">Panagrolaimus sp. ES5</name>
    <dbReference type="NCBI Taxonomy" id="591445"/>
    <lineage>
        <taxon>Eukaryota</taxon>
        <taxon>Metazoa</taxon>
        <taxon>Ecdysozoa</taxon>
        <taxon>Nematoda</taxon>
        <taxon>Chromadorea</taxon>
        <taxon>Rhabditida</taxon>
        <taxon>Tylenchina</taxon>
        <taxon>Panagrolaimomorpha</taxon>
        <taxon>Panagrolaimoidea</taxon>
        <taxon>Panagrolaimidae</taxon>
        <taxon>Panagrolaimus</taxon>
    </lineage>
</organism>
<dbReference type="WBParaSite" id="ES5_v2.g7173.t1">
    <property type="protein sequence ID" value="ES5_v2.g7173.t1"/>
    <property type="gene ID" value="ES5_v2.g7173"/>
</dbReference>
<reference evidence="2" key="1">
    <citation type="submission" date="2022-11" db="UniProtKB">
        <authorList>
            <consortium name="WormBaseParasite"/>
        </authorList>
    </citation>
    <scope>IDENTIFICATION</scope>
</reference>